<reference evidence="9" key="1">
    <citation type="journal article" date="2010" name="Science">
        <title>Signatures of adaptation to obligate biotrophy in the Hyaloperonospora arabidopsidis genome.</title>
        <authorList>
            <person name="Baxter L."/>
            <person name="Tripathy S."/>
            <person name="Ishaque N."/>
            <person name="Boot N."/>
            <person name="Cabral A."/>
            <person name="Kemen E."/>
            <person name="Thines M."/>
            <person name="Ah-Fong A."/>
            <person name="Anderson R."/>
            <person name="Badejoko W."/>
            <person name="Bittner-Eddy P."/>
            <person name="Boore J.L."/>
            <person name="Chibucos M.C."/>
            <person name="Coates M."/>
            <person name="Dehal P."/>
            <person name="Delehaunty K."/>
            <person name="Dong S."/>
            <person name="Downton P."/>
            <person name="Dumas B."/>
            <person name="Fabro G."/>
            <person name="Fronick C."/>
            <person name="Fuerstenberg S.I."/>
            <person name="Fulton L."/>
            <person name="Gaulin E."/>
            <person name="Govers F."/>
            <person name="Hughes L."/>
            <person name="Humphray S."/>
            <person name="Jiang R.H."/>
            <person name="Judelson H."/>
            <person name="Kamoun S."/>
            <person name="Kyung K."/>
            <person name="Meijer H."/>
            <person name="Minx P."/>
            <person name="Morris P."/>
            <person name="Nelson J."/>
            <person name="Phuntumart V."/>
            <person name="Qutob D."/>
            <person name="Rehmany A."/>
            <person name="Rougon-Cardoso A."/>
            <person name="Ryden P."/>
            <person name="Torto-Alalibo T."/>
            <person name="Studholme D."/>
            <person name="Wang Y."/>
            <person name="Win J."/>
            <person name="Wood J."/>
            <person name="Clifton S.W."/>
            <person name="Rogers J."/>
            <person name="Van den Ackerveken G."/>
            <person name="Jones J.D."/>
            <person name="McDowell J.M."/>
            <person name="Beynon J."/>
            <person name="Tyler B.M."/>
        </authorList>
    </citation>
    <scope>NUCLEOTIDE SEQUENCE [LARGE SCALE GENOMIC DNA]</scope>
    <source>
        <strain evidence="9">Emoy2</strain>
    </source>
</reference>
<dbReference type="Proteomes" id="UP000011713">
    <property type="component" value="Unassembled WGS sequence"/>
</dbReference>
<dbReference type="VEuPathDB" id="FungiDB:HpaG810324"/>
<keyword evidence="4 7" id="KW-0256">Endoplasmic reticulum</keyword>
<proteinExistence type="inferred from homology"/>
<keyword evidence="6 7" id="KW-0472">Membrane</keyword>
<dbReference type="AlphaFoldDB" id="M4BUY4"/>
<comment type="function">
    <text evidence="7">May be involved in the degradation of misfolded endoplasmic reticulum (ER) luminal proteins.</text>
</comment>
<dbReference type="EnsemblProtists" id="HpaT810324">
    <property type="protein sequence ID" value="HpaP810324"/>
    <property type="gene ID" value="HpaG810324"/>
</dbReference>
<keyword evidence="3 7" id="KW-0812">Transmembrane</keyword>
<dbReference type="STRING" id="559515.M4BUY4"/>
<feature type="transmembrane region" description="Helical" evidence="7">
    <location>
        <begin position="151"/>
        <end position="184"/>
    </location>
</feature>
<accession>M4BUY4</accession>
<dbReference type="EMBL" id="JH597958">
    <property type="status" value="NOT_ANNOTATED_CDS"/>
    <property type="molecule type" value="Genomic_DNA"/>
</dbReference>
<protein>
    <recommendedName>
        <fullName evidence="7">Derlin</fullName>
    </recommendedName>
</protein>
<comment type="subcellular location">
    <subcellularLocation>
        <location evidence="1 7">Endoplasmic reticulum membrane</location>
        <topology evidence="1 7">Multi-pass membrane protein</topology>
    </subcellularLocation>
</comment>
<evidence type="ECO:0000256" key="1">
    <source>
        <dbReference type="ARBA" id="ARBA00004477"/>
    </source>
</evidence>
<reference evidence="8" key="2">
    <citation type="submission" date="2015-06" db="UniProtKB">
        <authorList>
            <consortium name="EnsemblProtists"/>
        </authorList>
    </citation>
    <scope>IDENTIFICATION</scope>
    <source>
        <strain evidence="8">Emoy2</strain>
    </source>
</reference>
<evidence type="ECO:0000256" key="5">
    <source>
        <dbReference type="ARBA" id="ARBA00022989"/>
    </source>
</evidence>
<evidence type="ECO:0000313" key="9">
    <source>
        <dbReference type="Proteomes" id="UP000011713"/>
    </source>
</evidence>
<dbReference type="GO" id="GO:0006950">
    <property type="term" value="P:response to stress"/>
    <property type="evidence" value="ECO:0007669"/>
    <property type="project" value="UniProtKB-ARBA"/>
</dbReference>
<keyword evidence="9" id="KW-1185">Reference proteome</keyword>
<evidence type="ECO:0000313" key="8">
    <source>
        <dbReference type="EnsemblProtists" id="HpaP810324"/>
    </source>
</evidence>
<sequence>MAPTLLSSLPFSSTIDVLYKHHRTYCVNITNVSYSCESLRQSSADPWVLPNPTRGFTLCLCQVAAFPSTHSVQTQFDRSLALSHSSILKINERPIGMVLRHPRRVSALPHRVVFDHDSVCIGPRVALLALFQLPPHLHERTRSFRGRTADFVYMLLLGAGAMILVAPFVSIHFLGSSLTFMMVYIWGRRNEHRRICRGCSSRSRFYLETARLRI</sequence>
<evidence type="ECO:0000256" key="6">
    <source>
        <dbReference type="ARBA" id="ARBA00023136"/>
    </source>
</evidence>
<keyword evidence="5 7" id="KW-1133">Transmembrane helix</keyword>
<dbReference type="eggNOG" id="KOG0858">
    <property type="taxonomic scope" value="Eukaryota"/>
</dbReference>
<comment type="caution">
    <text evidence="7">Lacks conserved residue(s) required for the propagation of feature annotation.</text>
</comment>
<dbReference type="InterPro" id="IPR007599">
    <property type="entry name" value="DER1"/>
</dbReference>
<evidence type="ECO:0000256" key="4">
    <source>
        <dbReference type="ARBA" id="ARBA00022824"/>
    </source>
</evidence>
<dbReference type="PANTHER" id="PTHR11009">
    <property type="entry name" value="DER1-LIKE PROTEIN, DERLIN"/>
    <property type="match status" value="1"/>
</dbReference>
<dbReference type="InParanoid" id="M4BUY4"/>
<evidence type="ECO:0000256" key="2">
    <source>
        <dbReference type="ARBA" id="ARBA00008917"/>
    </source>
</evidence>
<dbReference type="GO" id="GO:0005789">
    <property type="term" value="C:endoplasmic reticulum membrane"/>
    <property type="evidence" value="ECO:0007669"/>
    <property type="project" value="UniProtKB-SubCell"/>
</dbReference>
<name>M4BUY4_HYAAE</name>
<dbReference type="Pfam" id="PF04511">
    <property type="entry name" value="DER1"/>
    <property type="match status" value="1"/>
</dbReference>
<evidence type="ECO:0000256" key="3">
    <source>
        <dbReference type="ARBA" id="ARBA00022692"/>
    </source>
</evidence>
<comment type="similarity">
    <text evidence="2 7">Belongs to the derlin family.</text>
</comment>
<organism evidence="8 9">
    <name type="scientific">Hyaloperonospora arabidopsidis (strain Emoy2)</name>
    <name type="common">Downy mildew agent</name>
    <name type="synonym">Peronospora arabidopsidis</name>
    <dbReference type="NCBI Taxonomy" id="559515"/>
    <lineage>
        <taxon>Eukaryota</taxon>
        <taxon>Sar</taxon>
        <taxon>Stramenopiles</taxon>
        <taxon>Oomycota</taxon>
        <taxon>Peronosporomycetes</taxon>
        <taxon>Peronosporales</taxon>
        <taxon>Peronosporaceae</taxon>
        <taxon>Hyaloperonospora</taxon>
    </lineage>
</organism>
<evidence type="ECO:0000256" key="7">
    <source>
        <dbReference type="RuleBase" id="RU363059"/>
    </source>
</evidence>
<dbReference type="HOGENOM" id="CLU_1291160_0_0_1"/>